<comment type="caution">
    <text evidence="2">The sequence shown here is derived from an EMBL/GenBank/DDBJ whole genome shotgun (WGS) entry which is preliminary data.</text>
</comment>
<evidence type="ECO:0000259" key="1">
    <source>
        <dbReference type="Pfam" id="PF22522"/>
    </source>
</evidence>
<feature type="domain" description="DUF6998" evidence="1">
    <location>
        <begin position="80"/>
        <end position="172"/>
    </location>
</feature>
<organism evidence="2">
    <name type="scientific">Salmonella enterica</name>
    <name type="common">Salmonella choleraesuis</name>
    <dbReference type="NCBI Taxonomy" id="28901"/>
    <lineage>
        <taxon>Bacteria</taxon>
        <taxon>Pseudomonadati</taxon>
        <taxon>Pseudomonadota</taxon>
        <taxon>Gammaproteobacteria</taxon>
        <taxon>Enterobacterales</taxon>
        <taxon>Enterobacteriaceae</taxon>
        <taxon>Salmonella</taxon>
    </lineage>
</organism>
<protein>
    <recommendedName>
        <fullName evidence="1">DUF6998 domain-containing protein</fullName>
    </recommendedName>
</protein>
<evidence type="ECO:0000313" key="2">
    <source>
        <dbReference type="EMBL" id="EAM6037425.1"/>
    </source>
</evidence>
<sequence length="201" mass="22789">MTCLAQDCYHGSEVPQLTDPSKNHLPRWFFRFQSKRLRSEKKDLKKIFLREGLQKIMQQAIRLRIEADKAALDAGFTTNNFVGELGEKLAHAVYGGDLLPNSSKSADIKTCEGILLQVKTRKPNKGKQFGSIRSWDFDYLIAITLGDKYEVIRALKIPVSTCKELAEHRGHTNSFIIKPTRKLLSHADIEDVTTKFQSVAL</sequence>
<dbReference type="InterPro" id="IPR054267">
    <property type="entry name" value="DUF6998"/>
</dbReference>
<accession>A0A5T2SKX0</accession>
<proteinExistence type="predicted"/>
<dbReference type="EMBL" id="AACVLK010000045">
    <property type="protein sequence ID" value="EAM6037425.1"/>
    <property type="molecule type" value="Genomic_DNA"/>
</dbReference>
<dbReference type="AlphaFoldDB" id="A0A5T2SKX0"/>
<gene>
    <name evidence="2" type="ORF">EQW80_24385</name>
</gene>
<reference evidence="2" key="1">
    <citation type="submission" date="2019-01" db="EMBL/GenBank/DDBJ databases">
        <authorList>
            <consortium name="PulseNet: The National Subtyping Network for Foodborne Disease Surveillance"/>
            <person name="Tarr C.L."/>
            <person name="Trees E."/>
            <person name="Katz L.S."/>
            <person name="Carleton-Romer H.A."/>
            <person name="Stroika S."/>
            <person name="Kucerova Z."/>
            <person name="Roache K.F."/>
            <person name="Sabol A.L."/>
            <person name="Besser J."/>
            <person name="Gerner-Smidt P."/>
        </authorList>
    </citation>
    <scope>NUCLEOTIDE SEQUENCE</scope>
    <source>
        <strain evidence="2">PNUSAS065136</strain>
    </source>
</reference>
<name>A0A5T2SKX0_SALER</name>
<dbReference type="Pfam" id="PF22522">
    <property type="entry name" value="DUF6998"/>
    <property type="match status" value="1"/>
</dbReference>